<dbReference type="PROSITE" id="PS50181">
    <property type="entry name" value="FBOX"/>
    <property type="match status" value="1"/>
</dbReference>
<dbReference type="InterPro" id="IPR036322">
    <property type="entry name" value="WD40_repeat_dom_sf"/>
</dbReference>
<evidence type="ECO:0000256" key="1">
    <source>
        <dbReference type="SAM" id="MobiDB-lite"/>
    </source>
</evidence>
<organism evidence="3 4">
    <name type="scientific">Fonsecaea monophora</name>
    <dbReference type="NCBI Taxonomy" id="254056"/>
    <lineage>
        <taxon>Eukaryota</taxon>
        <taxon>Fungi</taxon>
        <taxon>Dikarya</taxon>
        <taxon>Ascomycota</taxon>
        <taxon>Pezizomycotina</taxon>
        <taxon>Eurotiomycetes</taxon>
        <taxon>Chaetothyriomycetidae</taxon>
        <taxon>Chaetothyriales</taxon>
        <taxon>Herpotrichiellaceae</taxon>
        <taxon>Fonsecaea</taxon>
    </lineage>
</organism>
<evidence type="ECO:0000313" key="4">
    <source>
        <dbReference type="Proteomes" id="UP000077002"/>
    </source>
</evidence>
<dbReference type="RefSeq" id="XP_022510495.1">
    <property type="nucleotide sequence ID" value="XM_022657160.1"/>
</dbReference>
<dbReference type="EMBL" id="LVKK01000054">
    <property type="protein sequence ID" value="OAG38543.1"/>
    <property type="molecule type" value="Genomic_DNA"/>
</dbReference>
<dbReference type="Gene3D" id="2.130.10.10">
    <property type="entry name" value="YVTN repeat-like/Quinoprotein amine dehydrogenase"/>
    <property type="match status" value="1"/>
</dbReference>
<feature type="region of interest" description="Disordered" evidence="1">
    <location>
        <begin position="453"/>
        <end position="475"/>
    </location>
</feature>
<sequence length="605" mass="68529">MIQDLPAEVIHQIVGHLPTASSIINLSLANQKIHSIISEDDHGVFRTFVQRAFPTINVPPYWKDVARTLTSRSRAWDRRAFIARECCPPTDDSDYLHPSPHGYPIGYRPAIDSYEAWHGGSWEDRKEVLAWGAAGRLRLRTIQNGVTSWSSFKVPEDHRPQTDILDVRLLRPHQNQNAGGETILFQRTHREVISIETSTKPDNFTLKSRYINLPSEFSCLDVSQSDEPVLAACGDHCVNLYPVHSPSQTVLPSSSTKVERMHNYRSRMRCVKFLSGNTIAIAHQFLEGRERAPIDIYDINPTGLSSTPIAQSLSSYESIHPSMSRHSANTISRLDDVGVSGSSSRQLFLSGWTDGVARLYDIRAPRRSVADYVDPVDDGQILCLLPIGHERFLAGSHQNGCLKSFDFRMPGARAYSYLDARPPETVKRRTPQRDINIFLTPIVNTDQRLWEPLPRHPRKRSQRYRGSVYSLSSPSPSSPTIYAGIESHVLQLDFVATDDFLKGHSRVISGSNVDILRDEKNEAVQDQVFNFSCYERPREGKESTDPVLLRKQADLMDEVADGDIDSHGRREDQWDGRWRLNTSGKDRGFDPGRRSTWRTLSRHGR</sequence>
<dbReference type="AlphaFoldDB" id="A0A177F2M9"/>
<comment type="caution">
    <text evidence="3">The sequence shown here is derived from an EMBL/GenBank/DDBJ whole genome shotgun (WGS) entry which is preliminary data.</text>
</comment>
<feature type="region of interest" description="Disordered" evidence="1">
    <location>
        <begin position="585"/>
        <end position="605"/>
    </location>
</feature>
<name>A0A177F2M9_9EURO</name>
<reference evidence="3 4" key="1">
    <citation type="submission" date="2016-03" db="EMBL/GenBank/DDBJ databases">
        <title>Draft genome sequence of the Fonsecaea monophora CBS 269.37.</title>
        <authorList>
            <person name="Bombassaro A."/>
            <person name="Vinicius W.A."/>
            <person name="De Hoog S."/>
            <person name="Sun J."/>
            <person name="Souza E.M."/>
            <person name="Raittz R.T."/>
            <person name="Costa F."/>
            <person name="Leao A.C."/>
            <person name="Tadra-Sfeir M.Z."/>
            <person name="Baura V."/>
            <person name="Balsanelli E."/>
            <person name="Pedrosa F.O."/>
            <person name="Moreno L.F."/>
            <person name="Steffens M.B."/>
            <person name="Xi L."/>
            <person name="Bocca A.L."/>
            <person name="Felipe M.S."/>
            <person name="Teixeira M."/>
            <person name="Telles Filho F.Q."/>
            <person name="Azevedo C.M."/>
            <person name="Gomes R."/>
            <person name="Vicente V.A."/>
        </authorList>
    </citation>
    <scope>NUCLEOTIDE SEQUENCE [LARGE SCALE GENOMIC DNA]</scope>
    <source>
        <strain evidence="3 4">CBS 269.37</strain>
    </source>
</reference>
<accession>A0A177F2M9</accession>
<feature type="domain" description="F-box" evidence="2">
    <location>
        <begin position="1"/>
        <end position="48"/>
    </location>
</feature>
<keyword evidence="4" id="KW-1185">Reference proteome</keyword>
<dbReference type="InterPro" id="IPR001810">
    <property type="entry name" value="F-box_dom"/>
</dbReference>
<evidence type="ECO:0000259" key="2">
    <source>
        <dbReference type="PROSITE" id="PS50181"/>
    </source>
</evidence>
<proteinExistence type="predicted"/>
<protein>
    <recommendedName>
        <fullName evidence="2">F-box domain-containing protein</fullName>
    </recommendedName>
</protein>
<dbReference type="GeneID" id="34602359"/>
<dbReference type="InterPro" id="IPR015943">
    <property type="entry name" value="WD40/YVTN_repeat-like_dom_sf"/>
</dbReference>
<evidence type="ECO:0000313" key="3">
    <source>
        <dbReference type="EMBL" id="OAG38543.1"/>
    </source>
</evidence>
<dbReference type="OrthoDB" id="1259151at2759"/>
<dbReference type="SUPFAM" id="SSF50978">
    <property type="entry name" value="WD40 repeat-like"/>
    <property type="match status" value="1"/>
</dbReference>
<dbReference type="SMART" id="SM00256">
    <property type="entry name" value="FBOX"/>
    <property type="match status" value="1"/>
</dbReference>
<gene>
    <name evidence="3" type="ORF">AYO21_07203</name>
</gene>
<dbReference type="Proteomes" id="UP000077002">
    <property type="component" value="Unassembled WGS sequence"/>
</dbReference>